<reference evidence="2 3" key="1">
    <citation type="journal article" date="2013" name="Genome Biol.">
        <title>Genome of Acanthamoeba castellanii highlights extensive lateral gene transfer and early evolution of tyrosine kinase signaling.</title>
        <authorList>
            <person name="Clarke M."/>
            <person name="Lohan A.J."/>
            <person name="Liu B."/>
            <person name="Lagkouvardos I."/>
            <person name="Roy S."/>
            <person name="Zafar N."/>
            <person name="Bertelli C."/>
            <person name="Schilde C."/>
            <person name="Kianianmomeni A."/>
            <person name="Burglin T.R."/>
            <person name="Frech C."/>
            <person name="Turcotte B."/>
            <person name="Kopec K.O."/>
            <person name="Synnott J.M."/>
            <person name="Choo C."/>
            <person name="Paponov I."/>
            <person name="Finkler A."/>
            <person name="Soon Heng Tan C."/>
            <person name="Hutchins A.P."/>
            <person name="Weinmeier T."/>
            <person name="Rattei T."/>
            <person name="Chu J.S."/>
            <person name="Gimenez G."/>
            <person name="Irimia M."/>
            <person name="Rigden D.J."/>
            <person name="Fitzpatrick D.A."/>
            <person name="Lorenzo-Morales J."/>
            <person name="Bateman A."/>
            <person name="Chiu C.H."/>
            <person name="Tang P."/>
            <person name="Hegemann P."/>
            <person name="Fromm H."/>
            <person name="Raoult D."/>
            <person name="Greub G."/>
            <person name="Miranda-Saavedra D."/>
            <person name="Chen N."/>
            <person name="Nash P."/>
            <person name="Ginger M.L."/>
            <person name="Horn M."/>
            <person name="Schaap P."/>
            <person name="Caler L."/>
            <person name="Loftus B."/>
        </authorList>
    </citation>
    <scope>NUCLEOTIDE SEQUENCE [LARGE SCALE GENOMIC DNA]</scope>
    <source>
        <strain evidence="2 3">Neff</strain>
    </source>
</reference>
<dbReference type="VEuPathDB" id="AmoebaDB:ACA1_112600"/>
<gene>
    <name evidence="2" type="ORF">ACA1_112600</name>
</gene>
<evidence type="ECO:0000313" key="3">
    <source>
        <dbReference type="Proteomes" id="UP000011083"/>
    </source>
</evidence>
<feature type="compositionally biased region" description="Basic and acidic residues" evidence="1">
    <location>
        <begin position="1"/>
        <end position="29"/>
    </location>
</feature>
<evidence type="ECO:0000256" key="1">
    <source>
        <dbReference type="SAM" id="MobiDB-lite"/>
    </source>
</evidence>
<organism evidence="2 3">
    <name type="scientific">Acanthamoeba castellanii (strain ATCC 30010 / Neff)</name>
    <dbReference type="NCBI Taxonomy" id="1257118"/>
    <lineage>
        <taxon>Eukaryota</taxon>
        <taxon>Amoebozoa</taxon>
        <taxon>Discosea</taxon>
        <taxon>Longamoebia</taxon>
        <taxon>Centramoebida</taxon>
        <taxon>Acanthamoebidae</taxon>
        <taxon>Acanthamoeba</taxon>
    </lineage>
</organism>
<dbReference type="KEGG" id="acan:ACA1_112600"/>
<sequence>MASKVNKWEQKIADANPKPDYKVGEEKKTWKTNGHSGGGHTAHDGKYKAATVKTPTTFDKPPPPKKSLTDLP</sequence>
<dbReference type="EMBL" id="KB007926">
    <property type="protein sequence ID" value="ELR19966.1"/>
    <property type="molecule type" value="Genomic_DNA"/>
</dbReference>
<accession>L8H663</accession>
<proteinExistence type="predicted"/>
<name>L8H663_ACACF</name>
<dbReference type="AlphaFoldDB" id="L8H663"/>
<protein>
    <submittedName>
        <fullName evidence="2">Uncharacterized protein</fullName>
    </submittedName>
</protein>
<dbReference type="GeneID" id="14920804"/>
<dbReference type="Proteomes" id="UP000011083">
    <property type="component" value="Unassembled WGS sequence"/>
</dbReference>
<evidence type="ECO:0000313" key="2">
    <source>
        <dbReference type="EMBL" id="ELR19966.1"/>
    </source>
</evidence>
<keyword evidence="3" id="KW-1185">Reference proteome</keyword>
<dbReference type="RefSeq" id="XP_004342075.1">
    <property type="nucleotide sequence ID" value="XM_004342026.1"/>
</dbReference>
<feature type="region of interest" description="Disordered" evidence="1">
    <location>
        <begin position="1"/>
        <end position="72"/>
    </location>
</feature>